<dbReference type="OrthoDB" id="5562484at2"/>
<organism evidence="1 2">
    <name type="scientific">Blastopirellula retiformator</name>
    <dbReference type="NCBI Taxonomy" id="2527970"/>
    <lineage>
        <taxon>Bacteria</taxon>
        <taxon>Pseudomonadati</taxon>
        <taxon>Planctomycetota</taxon>
        <taxon>Planctomycetia</taxon>
        <taxon>Pirellulales</taxon>
        <taxon>Pirellulaceae</taxon>
        <taxon>Blastopirellula</taxon>
    </lineage>
</organism>
<dbReference type="RefSeq" id="WP_146434495.1">
    <property type="nucleotide sequence ID" value="NZ_SJPF01000004.1"/>
</dbReference>
<keyword evidence="2" id="KW-1185">Reference proteome</keyword>
<evidence type="ECO:0000313" key="2">
    <source>
        <dbReference type="Proteomes" id="UP000318878"/>
    </source>
</evidence>
<gene>
    <name evidence="1" type="ORF">Enr8_38740</name>
</gene>
<reference evidence="1 2" key="1">
    <citation type="submission" date="2019-02" db="EMBL/GenBank/DDBJ databases">
        <title>Deep-cultivation of Planctomycetes and their phenomic and genomic characterization uncovers novel biology.</title>
        <authorList>
            <person name="Wiegand S."/>
            <person name="Jogler M."/>
            <person name="Boedeker C."/>
            <person name="Pinto D."/>
            <person name="Vollmers J."/>
            <person name="Rivas-Marin E."/>
            <person name="Kohn T."/>
            <person name="Peeters S.H."/>
            <person name="Heuer A."/>
            <person name="Rast P."/>
            <person name="Oberbeckmann S."/>
            <person name="Bunk B."/>
            <person name="Jeske O."/>
            <person name="Meyerdierks A."/>
            <person name="Storesund J.E."/>
            <person name="Kallscheuer N."/>
            <person name="Luecker S."/>
            <person name="Lage O.M."/>
            <person name="Pohl T."/>
            <person name="Merkel B.J."/>
            <person name="Hornburger P."/>
            <person name="Mueller R.-W."/>
            <person name="Bruemmer F."/>
            <person name="Labrenz M."/>
            <person name="Spormann A.M."/>
            <person name="Op Den Camp H."/>
            <person name="Overmann J."/>
            <person name="Amann R."/>
            <person name="Jetten M.S.M."/>
            <person name="Mascher T."/>
            <person name="Medema M.H."/>
            <person name="Devos D.P."/>
            <person name="Kaster A.-K."/>
            <person name="Ovreas L."/>
            <person name="Rohde M."/>
            <person name="Galperin M.Y."/>
            <person name="Jogler C."/>
        </authorList>
    </citation>
    <scope>NUCLEOTIDE SEQUENCE [LARGE SCALE GENOMIC DNA]</scope>
    <source>
        <strain evidence="1 2">Enr8</strain>
    </source>
</reference>
<proteinExistence type="predicted"/>
<sequence>MADVPGNALPSPTLDANAHRLIVIGASNVAQSLGRIIYLADEAYGPRMNLMIAGGRGRSFGSPSYLAIRRLPSILECELWNAASAQPQRTTTAVVTDIGNDILYGCDVETIVGWVSECLARLCGFDAKITLVGLPLTRVRRLSAAAFYFFRTFLIPRSRMNLQRTLARAEEVDWRLREAAQQYGATFVEPDPSWYGVDPIHLRARHAQAAWRRYLTGVTTAPQRTIKASNSLYYQAITPHERWLMGRRQQRAQPSIQLTSGSVVSLY</sequence>
<evidence type="ECO:0008006" key="3">
    <source>
        <dbReference type="Google" id="ProtNLM"/>
    </source>
</evidence>
<protein>
    <recommendedName>
        <fullName evidence="3">SGNH hydrolase-type esterase domain-containing protein</fullName>
    </recommendedName>
</protein>
<accession>A0A5C5V0J6</accession>
<dbReference type="EMBL" id="SJPF01000004">
    <property type="protein sequence ID" value="TWT31948.1"/>
    <property type="molecule type" value="Genomic_DNA"/>
</dbReference>
<dbReference type="AlphaFoldDB" id="A0A5C5V0J6"/>
<name>A0A5C5V0J6_9BACT</name>
<dbReference type="SUPFAM" id="SSF52266">
    <property type="entry name" value="SGNH hydrolase"/>
    <property type="match status" value="1"/>
</dbReference>
<evidence type="ECO:0000313" key="1">
    <source>
        <dbReference type="EMBL" id="TWT31948.1"/>
    </source>
</evidence>
<dbReference type="Proteomes" id="UP000318878">
    <property type="component" value="Unassembled WGS sequence"/>
</dbReference>
<comment type="caution">
    <text evidence="1">The sequence shown here is derived from an EMBL/GenBank/DDBJ whole genome shotgun (WGS) entry which is preliminary data.</text>
</comment>